<proteinExistence type="predicted"/>
<dbReference type="AlphaFoldDB" id="A0A8J6Q3D2"/>
<evidence type="ECO:0000313" key="1">
    <source>
        <dbReference type="EMBL" id="MBD0833441.1"/>
    </source>
</evidence>
<accession>A0A8J6Q3D2</accession>
<evidence type="ECO:0000313" key="2">
    <source>
        <dbReference type="Proteomes" id="UP000600588"/>
    </source>
</evidence>
<dbReference type="InterPro" id="IPR022028">
    <property type="entry name" value="DUF3604"/>
</dbReference>
<dbReference type="RefSeq" id="WP_188231220.1">
    <property type="nucleotide sequence ID" value="NZ_JACVXB010000008.1"/>
</dbReference>
<protein>
    <submittedName>
        <fullName evidence="1">DUF3604 domain-containing protein</fullName>
    </submittedName>
</protein>
<dbReference type="Proteomes" id="UP000600588">
    <property type="component" value="Unassembled WGS sequence"/>
</dbReference>
<name>A0A8J6Q3D2_9FLAO</name>
<dbReference type="Pfam" id="PF12228">
    <property type="entry name" value="DUF3604"/>
    <property type="match status" value="1"/>
</dbReference>
<comment type="caution">
    <text evidence="1">The sequence shown here is derived from an EMBL/GenBank/DDBJ whole genome shotgun (WGS) entry which is preliminary data.</text>
</comment>
<keyword evidence="2" id="KW-1185">Reference proteome</keyword>
<dbReference type="EMBL" id="JACVXB010000008">
    <property type="protein sequence ID" value="MBD0833441.1"/>
    <property type="molecule type" value="Genomic_DNA"/>
</dbReference>
<gene>
    <name evidence="1" type="ORF">ICJ83_15000</name>
</gene>
<sequence length="103" mass="11195">MEASGYIGVCAESNTRAALWDAMKRKETYATTGSRMTVLFFGGFNYAACDFNDPNYIVKGYNKGVPMRGDISNDPEGKAPTFLISALKDPTSGNLDRIQVVKG</sequence>
<reference evidence="1 2" key="1">
    <citation type="submission" date="2020-09" db="EMBL/GenBank/DDBJ databases">
        <title>TT11 complete genome.</title>
        <authorList>
            <person name="Wu Z."/>
        </authorList>
    </citation>
    <scope>NUCLEOTIDE SEQUENCE [LARGE SCALE GENOMIC DNA]</scope>
    <source>
        <strain evidence="1 2">TT11</strain>
    </source>
</reference>
<organism evidence="1 2">
    <name type="scientific">Aestuariibaculum sediminum</name>
    <dbReference type="NCBI Taxonomy" id="2770637"/>
    <lineage>
        <taxon>Bacteria</taxon>
        <taxon>Pseudomonadati</taxon>
        <taxon>Bacteroidota</taxon>
        <taxon>Flavobacteriia</taxon>
        <taxon>Flavobacteriales</taxon>
        <taxon>Flavobacteriaceae</taxon>
    </lineage>
</organism>